<reference evidence="2 3" key="1">
    <citation type="submission" date="2018-06" db="EMBL/GenBank/DDBJ databases">
        <title>Genomic Encyclopedia of Archaeal and Bacterial Type Strains, Phase II (KMG-II): from individual species to whole genera.</title>
        <authorList>
            <person name="Goeker M."/>
        </authorList>
    </citation>
    <scope>NUCLEOTIDE SEQUENCE [LARGE SCALE GENOMIC DNA]</scope>
    <source>
        <strain evidence="2 3">DSM 24525</strain>
    </source>
</reference>
<evidence type="ECO:0000256" key="1">
    <source>
        <dbReference type="SAM" id="Phobius"/>
    </source>
</evidence>
<keyword evidence="1" id="KW-0472">Membrane</keyword>
<keyword evidence="1" id="KW-0812">Transmembrane</keyword>
<comment type="caution">
    <text evidence="2">The sequence shown here is derived from an EMBL/GenBank/DDBJ whole genome shotgun (WGS) entry which is preliminary data.</text>
</comment>
<dbReference type="Proteomes" id="UP000249688">
    <property type="component" value="Unassembled WGS sequence"/>
</dbReference>
<keyword evidence="1" id="KW-1133">Transmembrane helix</keyword>
<evidence type="ECO:0000313" key="3">
    <source>
        <dbReference type="Proteomes" id="UP000249688"/>
    </source>
</evidence>
<gene>
    <name evidence="2" type="ORF">C8P66_111171</name>
</gene>
<dbReference type="RefSeq" id="WP_158537216.1">
    <property type="nucleotide sequence ID" value="NZ_QKYU01000011.1"/>
</dbReference>
<organism evidence="2 3">
    <name type="scientific">Humitalea rosea</name>
    <dbReference type="NCBI Taxonomy" id="990373"/>
    <lineage>
        <taxon>Bacteria</taxon>
        <taxon>Pseudomonadati</taxon>
        <taxon>Pseudomonadota</taxon>
        <taxon>Alphaproteobacteria</taxon>
        <taxon>Acetobacterales</taxon>
        <taxon>Roseomonadaceae</taxon>
        <taxon>Humitalea</taxon>
    </lineage>
</organism>
<dbReference type="AlphaFoldDB" id="A0A2W7J411"/>
<evidence type="ECO:0000313" key="2">
    <source>
        <dbReference type="EMBL" id="PZW45755.1"/>
    </source>
</evidence>
<keyword evidence="3" id="KW-1185">Reference proteome</keyword>
<proteinExistence type="predicted"/>
<name>A0A2W7J411_9PROT</name>
<dbReference type="EMBL" id="QKYU01000011">
    <property type="protein sequence ID" value="PZW45755.1"/>
    <property type="molecule type" value="Genomic_DNA"/>
</dbReference>
<accession>A0A2W7J411</accession>
<protein>
    <submittedName>
        <fullName evidence="2">Uncharacterized protein</fullName>
    </submittedName>
</protein>
<sequence length="52" mass="5423">MSYIIWVLVLLAALAVIPALNPAKFEGLPIWLVIALGIAALCTMGKGKGVDS</sequence>
<feature type="transmembrane region" description="Helical" evidence="1">
    <location>
        <begin position="28"/>
        <end position="45"/>
    </location>
</feature>